<dbReference type="PROSITE" id="PS50977">
    <property type="entry name" value="HTH_TETR_2"/>
    <property type="match status" value="1"/>
</dbReference>
<dbReference type="Pfam" id="PF00440">
    <property type="entry name" value="TetR_N"/>
    <property type="match status" value="1"/>
</dbReference>
<dbReference type="RefSeq" id="WP_188897837.1">
    <property type="nucleotide sequence ID" value="NZ_BMMZ01000015.1"/>
</dbReference>
<dbReference type="PRINTS" id="PR00455">
    <property type="entry name" value="HTHTETR"/>
</dbReference>
<dbReference type="GO" id="GO:0003700">
    <property type="term" value="F:DNA-binding transcription factor activity"/>
    <property type="evidence" value="ECO:0007669"/>
    <property type="project" value="TreeGrafter"/>
</dbReference>
<dbReference type="InterPro" id="IPR001647">
    <property type="entry name" value="HTH_TetR"/>
</dbReference>
<keyword evidence="1" id="KW-0805">Transcription regulation</keyword>
<evidence type="ECO:0000313" key="7">
    <source>
        <dbReference type="Proteomes" id="UP000613840"/>
    </source>
</evidence>
<feature type="DNA-binding region" description="H-T-H motif" evidence="4">
    <location>
        <begin position="36"/>
        <end position="55"/>
    </location>
</feature>
<dbReference type="PANTHER" id="PTHR30055">
    <property type="entry name" value="HTH-TYPE TRANSCRIPTIONAL REGULATOR RUTR"/>
    <property type="match status" value="1"/>
</dbReference>
<gene>
    <name evidence="6" type="ORF">GCM10011575_43780</name>
</gene>
<dbReference type="Proteomes" id="UP000613840">
    <property type="component" value="Unassembled WGS sequence"/>
</dbReference>
<accession>A0A917W7Q8</accession>
<dbReference type="PANTHER" id="PTHR30055:SF234">
    <property type="entry name" value="HTH-TYPE TRANSCRIPTIONAL REGULATOR BETI"/>
    <property type="match status" value="1"/>
</dbReference>
<comment type="caution">
    <text evidence="6">The sequence shown here is derived from an EMBL/GenBank/DDBJ whole genome shotgun (WGS) entry which is preliminary data.</text>
</comment>
<organism evidence="6 7">
    <name type="scientific">Microlunatus endophyticus</name>
    <dbReference type="NCBI Taxonomy" id="1716077"/>
    <lineage>
        <taxon>Bacteria</taxon>
        <taxon>Bacillati</taxon>
        <taxon>Actinomycetota</taxon>
        <taxon>Actinomycetes</taxon>
        <taxon>Propionibacteriales</taxon>
        <taxon>Propionibacteriaceae</taxon>
        <taxon>Microlunatus</taxon>
    </lineage>
</organism>
<keyword evidence="3" id="KW-0804">Transcription</keyword>
<dbReference type="GO" id="GO:0000976">
    <property type="term" value="F:transcription cis-regulatory region binding"/>
    <property type="evidence" value="ECO:0007669"/>
    <property type="project" value="TreeGrafter"/>
</dbReference>
<feature type="domain" description="HTH tetR-type" evidence="5">
    <location>
        <begin position="13"/>
        <end position="73"/>
    </location>
</feature>
<proteinExistence type="predicted"/>
<evidence type="ECO:0000259" key="5">
    <source>
        <dbReference type="PROSITE" id="PS50977"/>
    </source>
</evidence>
<dbReference type="SUPFAM" id="SSF46689">
    <property type="entry name" value="Homeodomain-like"/>
    <property type="match status" value="1"/>
</dbReference>
<evidence type="ECO:0000256" key="1">
    <source>
        <dbReference type="ARBA" id="ARBA00023015"/>
    </source>
</evidence>
<evidence type="ECO:0000256" key="2">
    <source>
        <dbReference type="ARBA" id="ARBA00023125"/>
    </source>
</evidence>
<evidence type="ECO:0000313" key="6">
    <source>
        <dbReference type="EMBL" id="GGL80678.1"/>
    </source>
</evidence>
<sequence>MDASPGVREQKKLRTRHRLGHVAAGLFAEHGYDAVSVSDIARAAGVADQTVYNYFPTKPDLVLDRAEETIERSRRLVVERQPGTTPADAIRVLVQEDVDRFLADSAIARGEFAALCLRSQQVRRRALAFRNDQAHAIADAIAETDPALHPLIALTHAHGLVAVLQAITDGIGAAILNDTSRETVAKTLRADANLALTDAAENFRATQSRAS</sequence>
<keyword evidence="2 4" id="KW-0238">DNA-binding</keyword>
<dbReference type="InterPro" id="IPR050109">
    <property type="entry name" value="HTH-type_TetR-like_transc_reg"/>
</dbReference>
<reference evidence="6" key="2">
    <citation type="submission" date="2020-09" db="EMBL/GenBank/DDBJ databases">
        <authorList>
            <person name="Sun Q."/>
            <person name="Zhou Y."/>
        </authorList>
    </citation>
    <scope>NUCLEOTIDE SEQUENCE</scope>
    <source>
        <strain evidence="6">CGMCC 4.7306</strain>
    </source>
</reference>
<dbReference type="AlphaFoldDB" id="A0A917W7Q8"/>
<name>A0A917W7Q8_9ACTN</name>
<evidence type="ECO:0000256" key="3">
    <source>
        <dbReference type="ARBA" id="ARBA00023163"/>
    </source>
</evidence>
<dbReference type="InterPro" id="IPR009057">
    <property type="entry name" value="Homeodomain-like_sf"/>
</dbReference>
<dbReference type="Gene3D" id="1.10.357.10">
    <property type="entry name" value="Tetracycline Repressor, domain 2"/>
    <property type="match status" value="1"/>
</dbReference>
<keyword evidence="7" id="KW-1185">Reference proteome</keyword>
<reference evidence="6" key="1">
    <citation type="journal article" date="2014" name="Int. J. Syst. Evol. Microbiol.">
        <title>Complete genome sequence of Corynebacterium casei LMG S-19264T (=DSM 44701T), isolated from a smear-ripened cheese.</title>
        <authorList>
            <consortium name="US DOE Joint Genome Institute (JGI-PGF)"/>
            <person name="Walter F."/>
            <person name="Albersmeier A."/>
            <person name="Kalinowski J."/>
            <person name="Ruckert C."/>
        </authorList>
    </citation>
    <scope>NUCLEOTIDE SEQUENCE</scope>
    <source>
        <strain evidence="6">CGMCC 4.7306</strain>
    </source>
</reference>
<evidence type="ECO:0000256" key="4">
    <source>
        <dbReference type="PROSITE-ProRule" id="PRU00335"/>
    </source>
</evidence>
<dbReference type="EMBL" id="BMMZ01000015">
    <property type="protein sequence ID" value="GGL80678.1"/>
    <property type="molecule type" value="Genomic_DNA"/>
</dbReference>
<protein>
    <submittedName>
        <fullName evidence="6">TetR family transcriptional regulator</fullName>
    </submittedName>
</protein>